<gene>
    <name evidence="1" type="ORF">LC586_37990</name>
</gene>
<name>A0ABS8IKG5_9NOSO</name>
<sequence>MRALTEAEIEIVYGGCGPGGSPTKDTAATCQGVYGARAGFSGATKGGPIPTAYPGTHSISPREGVAGIGVAAGTAASVLVGWPKAVATGIALTAAAVAAGMGKGG</sequence>
<dbReference type="EMBL" id="JAIVFQ010000156">
    <property type="protein sequence ID" value="MCC5604778.1"/>
    <property type="molecule type" value="Genomic_DNA"/>
</dbReference>
<evidence type="ECO:0000313" key="1">
    <source>
        <dbReference type="EMBL" id="MCC5604778.1"/>
    </source>
</evidence>
<dbReference type="RefSeq" id="WP_229490871.1">
    <property type="nucleotide sequence ID" value="NZ_JAIVFQ010000156.1"/>
</dbReference>
<protein>
    <submittedName>
        <fullName evidence="1">Uncharacterized protein</fullName>
    </submittedName>
</protein>
<keyword evidence="2" id="KW-1185">Reference proteome</keyword>
<evidence type="ECO:0000313" key="2">
    <source>
        <dbReference type="Proteomes" id="UP001199525"/>
    </source>
</evidence>
<organism evidence="1 2">
    <name type="scientific">Nostoc favosum CHAB5714</name>
    <dbReference type="NCBI Taxonomy" id="2780399"/>
    <lineage>
        <taxon>Bacteria</taxon>
        <taxon>Bacillati</taxon>
        <taxon>Cyanobacteriota</taxon>
        <taxon>Cyanophyceae</taxon>
        <taxon>Nostocales</taxon>
        <taxon>Nostocaceae</taxon>
        <taxon>Nostoc</taxon>
        <taxon>Nostoc favosum</taxon>
    </lineage>
</organism>
<reference evidence="1 2" key="1">
    <citation type="journal article" date="2021" name="Microorganisms">
        <title>Genome Evolution of Filamentous Cyanobacterium Nostoc Species: From Facultative Symbiosis to Free Living.</title>
        <authorList>
            <person name="Huo D."/>
            <person name="Li H."/>
            <person name="Cai F."/>
            <person name="Guo X."/>
            <person name="Qiao Z."/>
            <person name="Wang W."/>
            <person name="Yu G."/>
            <person name="Li R."/>
        </authorList>
    </citation>
    <scope>NUCLEOTIDE SEQUENCE [LARGE SCALE GENOMIC DNA]</scope>
    <source>
        <strain evidence="1 2">CHAB 5714</strain>
    </source>
</reference>
<proteinExistence type="predicted"/>
<comment type="caution">
    <text evidence="1">The sequence shown here is derived from an EMBL/GenBank/DDBJ whole genome shotgun (WGS) entry which is preliminary data.</text>
</comment>
<dbReference type="Proteomes" id="UP001199525">
    <property type="component" value="Unassembled WGS sequence"/>
</dbReference>
<accession>A0ABS8IKG5</accession>